<dbReference type="AlphaFoldDB" id="A0AAE4GCC7"/>
<dbReference type="InterPro" id="IPR016040">
    <property type="entry name" value="NAD(P)-bd_dom"/>
</dbReference>
<accession>A0AAE4GCC7</accession>
<organism evidence="2">
    <name type="scientific">Herbaspirillum huttiense subsp. nephrolepidis</name>
    <dbReference type="NCBI Taxonomy" id="3075126"/>
    <lineage>
        <taxon>Bacteria</taxon>
        <taxon>Pseudomonadati</taxon>
        <taxon>Pseudomonadota</taxon>
        <taxon>Betaproteobacteria</taxon>
        <taxon>Burkholderiales</taxon>
        <taxon>Oxalobacteraceae</taxon>
        <taxon>Herbaspirillum</taxon>
    </lineage>
</organism>
<dbReference type="Pfam" id="PF13460">
    <property type="entry name" value="NAD_binding_10"/>
    <property type="match status" value="1"/>
</dbReference>
<dbReference type="RefSeq" id="WP_310838051.1">
    <property type="nucleotide sequence ID" value="NZ_JAVLSM010000010.1"/>
</dbReference>
<proteinExistence type="predicted"/>
<dbReference type="InterPro" id="IPR036291">
    <property type="entry name" value="NAD(P)-bd_dom_sf"/>
</dbReference>
<dbReference type="Gene3D" id="3.40.50.720">
    <property type="entry name" value="NAD(P)-binding Rossmann-like Domain"/>
    <property type="match status" value="1"/>
</dbReference>
<dbReference type="PANTHER" id="PTHR43355:SF2">
    <property type="entry name" value="FLAVIN REDUCTASE (NADPH)"/>
    <property type="match status" value="1"/>
</dbReference>
<dbReference type="EMBL" id="JAVRAA010000009">
    <property type="protein sequence ID" value="MDT0338594.1"/>
    <property type="molecule type" value="Genomic_DNA"/>
</dbReference>
<dbReference type="PANTHER" id="PTHR43355">
    <property type="entry name" value="FLAVIN REDUCTASE (NADPH)"/>
    <property type="match status" value="1"/>
</dbReference>
<comment type="caution">
    <text evidence="2">The sequence shown here is derived from an EMBL/GenBank/DDBJ whole genome shotgun (WGS) entry which is preliminary data.</text>
</comment>
<protein>
    <submittedName>
        <fullName evidence="2">NAD(P)H-binding protein</fullName>
    </submittedName>
</protein>
<evidence type="ECO:0000313" key="2">
    <source>
        <dbReference type="EMBL" id="MDT0338594.1"/>
    </source>
</evidence>
<dbReference type="SUPFAM" id="SSF51735">
    <property type="entry name" value="NAD(P)-binding Rossmann-fold domains"/>
    <property type="match status" value="1"/>
</dbReference>
<reference evidence="2" key="1">
    <citation type="submission" date="2023-02" db="EMBL/GenBank/DDBJ databases">
        <title>Description of Herbaspirillum huttiense subsp. nephrolepsisexaltata and Herbaspirillum huttiense subsp. lycopersicon.</title>
        <authorList>
            <person name="Poudel M."/>
            <person name="Sharma A."/>
            <person name="Goss E."/>
            <person name="Tapia J.H."/>
            <person name="Harmon C.M."/>
            <person name="Jones J.B."/>
        </authorList>
    </citation>
    <scope>NUCLEOTIDE SEQUENCE</scope>
    <source>
        <strain evidence="2">NC40101</strain>
    </source>
</reference>
<dbReference type="InterPro" id="IPR051606">
    <property type="entry name" value="Polyketide_Oxido-like"/>
</dbReference>
<dbReference type="GO" id="GO:0016646">
    <property type="term" value="F:oxidoreductase activity, acting on the CH-NH group of donors, NAD or NADP as acceptor"/>
    <property type="evidence" value="ECO:0007669"/>
    <property type="project" value="TreeGrafter"/>
</dbReference>
<evidence type="ECO:0000259" key="1">
    <source>
        <dbReference type="Pfam" id="PF13460"/>
    </source>
</evidence>
<feature type="domain" description="NAD(P)-binding" evidence="1">
    <location>
        <begin position="9"/>
        <end position="195"/>
    </location>
</feature>
<gene>
    <name evidence="2" type="ORF">RJN63_17270</name>
</gene>
<sequence>MKIALVAPTGKIGSEIAKEALRQGHHIVGIVRSARVAPEGMGSIDFKVLNIGDTAAFADAIKGVDVLASAYGAHGDQIESVVGAAKSIIAAARAANIKRVIVVGGAGSLEIAPGSFLVDAPTFPPAYKPYAVAHDKAFQFFKSANDLDWTFFSPAAEIGPGEKIGNYKVAEKILQKNANGVSKISYADYAEAFVAEISRGEYIKNIMTVAYK</sequence>
<name>A0AAE4GCC7_9BURK</name>